<dbReference type="EMBL" id="CAMXCT020001824">
    <property type="protein sequence ID" value="CAL1146758.1"/>
    <property type="molecule type" value="Genomic_DNA"/>
</dbReference>
<sequence length="300" mass="31841">EQHLECKEWQILGPLGIEVVQEFSLPLGRLCVSVGSVERFTGDAIVNAANEACLGGGGVDGAISKAGGKKLLDARKGLPAKSGKRCPTRHAVVTTGGDLAAKWCIHAVAPRYPGKGTPGEKNAAQLADCDALLEGAAQMAMKLAAEKRVKTIAFPILGSGIFRGCRSLKEVVAANLRGICAGAYEGPPAEVAEAVAGGAAEAAPAAPSLVRVASEQVQAVFREWDTNMDGCLSVADMSRVLAEIGISKEDAEKLFNEADLNKDGMLDYAEFTQWLYTDSNKEFRDHVFHKRARLQRFTGM</sequence>
<dbReference type="SUPFAM" id="SSF47473">
    <property type="entry name" value="EF-hand"/>
    <property type="match status" value="1"/>
</dbReference>
<dbReference type="Pfam" id="PF01661">
    <property type="entry name" value="Macro"/>
    <property type="match status" value="1"/>
</dbReference>
<dbReference type="CDD" id="cd00051">
    <property type="entry name" value="EFh"/>
    <property type="match status" value="1"/>
</dbReference>
<proteinExistence type="predicted"/>
<evidence type="ECO:0000256" key="1">
    <source>
        <dbReference type="ARBA" id="ARBA00022837"/>
    </source>
</evidence>
<dbReference type="PANTHER" id="PTHR11106">
    <property type="entry name" value="GANGLIOSIDE INDUCED DIFFERENTIATION ASSOCIATED PROTEIN 2-RELATED"/>
    <property type="match status" value="1"/>
</dbReference>
<feature type="non-terminal residue" evidence="4">
    <location>
        <position position="1"/>
    </location>
</feature>
<gene>
    <name evidence="4" type="ORF">C1SCF055_LOCUS20141</name>
</gene>
<evidence type="ECO:0000313" key="6">
    <source>
        <dbReference type="Proteomes" id="UP001152797"/>
    </source>
</evidence>
<reference evidence="4" key="1">
    <citation type="submission" date="2022-10" db="EMBL/GenBank/DDBJ databases">
        <authorList>
            <person name="Chen Y."/>
            <person name="Dougan E. K."/>
            <person name="Chan C."/>
            <person name="Rhodes N."/>
            <person name="Thang M."/>
        </authorList>
    </citation>
    <scope>NUCLEOTIDE SEQUENCE</scope>
</reference>
<dbReference type="Gene3D" id="1.10.238.10">
    <property type="entry name" value="EF-hand"/>
    <property type="match status" value="1"/>
</dbReference>
<dbReference type="PROSITE" id="PS00018">
    <property type="entry name" value="EF_HAND_1"/>
    <property type="match status" value="1"/>
</dbReference>
<name>A0A9P1CM83_9DINO</name>
<dbReference type="EMBL" id="CAMXCT010001824">
    <property type="protein sequence ID" value="CAI3993383.1"/>
    <property type="molecule type" value="Genomic_DNA"/>
</dbReference>
<dbReference type="OrthoDB" id="6133115at2759"/>
<dbReference type="AlphaFoldDB" id="A0A9P1CM83"/>
<dbReference type="SMART" id="SM00054">
    <property type="entry name" value="EFh"/>
    <property type="match status" value="2"/>
</dbReference>
<dbReference type="Pfam" id="PF13499">
    <property type="entry name" value="EF-hand_7"/>
    <property type="match status" value="1"/>
</dbReference>
<comment type="caution">
    <text evidence="4">The sequence shown here is derived from an EMBL/GenBank/DDBJ whole genome shotgun (WGS) entry which is preliminary data.</text>
</comment>
<dbReference type="SUPFAM" id="SSF52949">
    <property type="entry name" value="Macro domain-like"/>
    <property type="match status" value="1"/>
</dbReference>
<feature type="domain" description="Macro" evidence="3">
    <location>
        <begin position="17"/>
        <end position="221"/>
    </location>
</feature>
<dbReference type="GO" id="GO:0005509">
    <property type="term" value="F:calcium ion binding"/>
    <property type="evidence" value="ECO:0007669"/>
    <property type="project" value="InterPro"/>
</dbReference>
<dbReference type="InterPro" id="IPR018247">
    <property type="entry name" value="EF_Hand_1_Ca_BS"/>
</dbReference>
<dbReference type="PROSITE" id="PS50222">
    <property type="entry name" value="EF_HAND_2"/>
    <property type="match status" value="1"/>
</dbReference>
<dbReference type="Proteomes" id="UP001152797">
    <property type="component" value="Unassembled WGS sequence"/>
</dbReference>
<evidence type="ECO:0000313" key="4">
    <source>
        <dbReference type="EMBL" id="CAI3993383.1"/>
    </source>
</evidence>
<reference evidence="5 6" key="2">
    <citation type="submission" date="2024-05" db="EMBL/GenBank/DDBJ databases">
        <authorList>
            <person name="Chen Y."/>
            <person name="Shah S."/>
            <person name="Dougan E. K."/>
            <person name="Thang M."/>
            <person name="Chan C."/>
        </authorList>
    </citation>
    <scope>NUCLEOTIDE SEQUENCE [LARGE SCALE GENOMIC DNA]</scope>
</reference>
<dbReference type="InterPro" id="IPR011992">
    <property type="entry name" value="EF-hand-dom_pair"/>
</dbReference>
<dbReference type="PROSITE" id="PS51154">
    <property type="entry name" value="MACRO"/>
    <property type="match status" value="1"/>
</dbReference>
<feature type="non-terminal residue" evidence="4">
    <location>
        <position position="300"/>
    </location>
</feature>
<evidence type="ECO:0000313" key="5">
    <source>
        <dbReference type="EMBL" id="CAL4780695.1"/>
    </source>
</evidence>
<dbReference type="PANTHER" id="PTHR11106:SF27">
    <property type="entry name" value="MACRO DOMAIN-CONTAINING PROTEIN"/>
    <property type="match status" value="1"/>
</dbReference>
<feature type="domain" description="EF-hand" evidence="2">
    <location>
        <begin position="246"/>
        <end position="281"/>
    </location>
</feature>
<dbReference type="InterPro" id="IPR002048">
    <property type="entry name" value="EF_hand_dom"/>
</dbReference>
<accession>A0A9P1CM83</accession>
<evidence type="ECO:0000259" key="2">
    <source>
        <dbReference type="PROSITE" id="PS50222"/>
    </source>
</evidence>
<dbReference type="InterPro" id="IPR002589">
    <property type="entry name" value="Macro_dom"/>
</dbReference>
<dbReference type="EMBL" id="CAMXCT030001824">
    <property type="protein sequence ID" value="CAL4780695.1"/>
    <property type="molecule type" value="Genomic_DNA"/>
</dbReference>
<evidence type="ECO:0000259" key="3">
    <source>
        <dbReference type="PROSITE" id="PS51154"/>
    </source>
</evidence>
<dbReference type="Gene3D" id="3.40.220.10">
    <property type="entry name" value="Leucine Aminopeptidase, subunit E, domain 1"/>
    <property type="match status" value="1"/>
</dbReference>
<organism evidence="4">
    <name type="scientific">Cladocopium goreaui</name>
    <dbReference type="NCBI Taxonomy" id="2562237"/>
    <lineage>
        <taxon>Eukaryota</taxon>
        <taxon>Sar</taxon>
        <taxon>Alveolata</taxon>
        <taxon>Dinophyceae</taxon>
        <taxon>Suessiales</taxon>
        <taxon>Symbiodiniaceae</taxon>
        <taxon>Cladocopium</taxon>
    </lineage>
</organism>
<protein>
    <submittedName>
        <fullName evidence="5">Macro domain-containing protein TTE0995</fullName>
    </submittedName>
</protein>
<dbReference type="InterPro" id="IPR043472">
    <property type="entry name" value="Macro_dom-like"/>
</dbReference>
<keyword evidence="6" id="KW-1185">Reference proteome</keyword>
<dbReference type="SMART" id="SM00506">
    <property type="entry name" value="A1pp"/>
    <property type="match status" value="1"/>
</dbReference>
<keyword evidence="1" id="KW-0106">Calcium</keyword>